<gene>
    <name evidence="11" type="ORF">OCBIM_22037597mg</name>
</gene>
<dbReference type="EMBL" id="KQ423077">
    <property type="protein sequence ID" value="KOF73619.1"/>
    <property type="molecule type" value="Genomic_DNA"/>
</dbReference>
<evidence type="ECO:0000256" key="8">
    <source>
        <dbReference type="ARBA" id="ARBA00045240"/>
    </source>
</evidence>
<comment type="function">
    <text evidence="8">S-adenosyl-L-methionine-dependent guanine N(1)-methyltransferase that catalyzes the formation of N(1)-methylguanine at position 9 (m1G9) in tRNAs. Probably not able to catalyze formation of N(1)-methyladenine at position 9 (m1A9) in tRNAs.</text>
</comment>
<dbReference type="GO" id="GO:0008168">
    <property type="term" value="F:methyltransferase activity"/>
    <property type="evidence" value="ECO:0007669"/>
    <property type="project" value="UniProtKB-KW"/>
</dbReference>
<feature type="region of interest" description="Disordered" evidence="9">
    <location>
        <begin position="1"/>
        <end position="69"/>
    </location>
</feature>
<dbReference type="OrthoDB" id="278300at2759"/>
<dbReference type="InterPro" id="IPR047911">
    <property type="entry name" value="Trm10_B_MTase_dom"/>
</dbReference>
<evidence type="ECO:0000256" key="5">
    <source>
        <dbReference type="ARBA" id="ARBA00035688"/>
    </source>
</evidence>
<dbReference type="InterPro" id="IPR007356">
    <property type="entry name" value="tRNA_m1G_MeTrfase_euk"/>
</dbReference>
<protein>
    <recommendedName>
        <fullName evidence="5">tRNA methyltransferase 10 homolog B</fullName>
    </recommendedName>
    <alternativeName>
        <fullName evidence="6">RNA (guanine-9-)-methyltransferase domain-containing protein 3</fullName>
    </alternativeName>
    <alternativeName>
        <fullName evidence="7">tRNA (guanine(9)-N(1))-methyltransferase TRMT10B</fullName>
    </alternativeName>
</protein>
<evidence type="ECO:0000256" key="6">
    <source>
        <dbReference type="ARBA" id="ARBA00035712"/>
    </source>
</evidence>
<dbReference type="GO" id="GO:0002939">
    <property type="term" value="P:tRNA N1-guanine methylation"/>
    <property type="evidence" value="ECO:0007669"/>
    <property type="project" value="TreeGrafter"/>
</dbReference>
<evidence type="ECO:0000256" key="9">
    <source>
        <dbReference type="SAM" id="MobiDB-lite"/>
    </source>
</evidence>
<dbReference type="CDD" id="cd18100">
    <property type="entry name" value="Trm10euk_B"/>
    <property type="match status" value="1"/>
</dbReference>
<dbReference type="InterPro" id="IPR028564">
    <property type="entry name" value="MT_TRM10-typ"/>
</dbReference>
<keyword evidence="4" id="KW-0175">Coiled coil</keyword>
<dbReference type="EMBL" id="KQ423077">
    <property type="protein sequence ID" value="KOF73618.1"/>
    <property type="molecule type" value="Genomic_DNA"/>
</dbReference>
<reference evidence="11" key="1">
    <citation type="submission" date="2015-07" db="EMBL/GenBank/DDBJ databases">
        <title>MeaNS - Measles Nucleotide Surveillance Program.</title>
        <authorList>
            <person name="Tran T."/>
            <person name="Druce J."/>
        </authorList>
    </citation>
    <scope>NUCLEOTIDE SEQUENCE</scope>
    <source>
        <strain evidence="11">UCB-OBI-ISO-001</strain>
        <tissue evidence="11">Gonad</tissue>
    </source>
</reference>
<evidence type="ECO:0000256" key="1">
    <source>
        <dbReference type="ARBA" id="ARBA00022603"/>
    </source>
</evidence>
<dbReference type="PROSITE" id="PS51675">
    <property type="entry name" value="SAM_MT_TRM10"/>
    <property type="match status" value="1"/>
</dbReference>
<dbReference type="Gene3D" id="3.40.1280.30">
    <property type="match status" value="1"/>
</dbReference>
<dbReference type="AlphaFoldDB" id="A0A0L8G9V0"/>
<evidence type="ECO:0000313" key="11">
    <source>
        <dbReference type="EMBL" id="KOF73619.1"/>
    </source>
</evidence>
<dbReference type="PANTHER" id="PTHR13563">
    <property type="entry name" value="TRNA (GUANINE-9-) METHYLTRANSFERASE"/>
    <property type="match status" value="1"/>
</dbReference>
<evidence type="ECO:0000256" key="2">
    <source>
        <dbReference type="ARBA" id="ARBA00022679"/>
    </source>
</evidence>
<accession>A0A0L8G9V0</accession>
<feature type="compositionally biased region" description="Basic and acidic residues" evidence="9">
    <location>
        <begin position="28"/>
        <end position="42"/>
    </location>
</feature>
<dbReference type="OMA" id="ALQAWFP"/>
<dbReference type="KEGG" id="obi:106878310"/>
<feature type="domain" description="SAM-dependent MTase TRM10-type" evidence="10">
    <location>
        <begin position="80"/>
        <end position="276"/>
    </location>
</feature>
<evidence type="ECO:0000259" key="10">
    <source>
        <dbReference type="PROSITE" id="PS51675"/>
    </source>
</evidence>
<keyword evidence="2" id="KW-0808">Transferase</keyword>
<organism evidence="11">
    <name type="scientific">Octopus bimaculoides</name>
    <name type="common">California two-spotted octopus</name>
    <dbReference type="NCBI Taxonomy" id="37653"/>
    <lineage>
        <taxon>Eukaryota</taxon>
        <taxon>Metazoa</taxon>
        <taxon>Spiralia</taxon>
        <taxon>Lophotrochozoa</taxon>
        <taxon>Mollusca</taxon>
        <taxon>Cephalopoda</taxon>
        <taxon>Coleoidea</taxon>
        <taxon>Octopodiformes</taxon>
        <taxon>Octopoda</taxon>
        <taxon>Incirrata</taxon>
        <taxon>Octopodidae</taxon>
        <taxon>Octopus</taxon>
    </lineage>
</organism>
<sequence length="285" mass="33445">MEDFSDELPSLYDSDNEISSSKHKMKKEKREAYWIKTQENKRQTRKIKKQEKKQRAKNRIPDTHSRENGMLNKRDHKRFIHEKGLQALRSGLKICIDLSFEEKMSEKEISRLAQQLGRIYGYNRKTEKPLHIFLTSIDQSGSFFKECTRINQGFQNYLWDVCDEAYSELFPKEDIVYLSPDSENILYTIDPEKVYIIGGLVDESIQKKRTYYKALQSGIQTARLPIDVFMMNGDRKGNYCRILTVNQVLAVISEFLRTEDWRQALSSEVPKRKGLVLKPLENVSS</sequence>
<evidence type="ECO:0000256" key="4">
    <source>
        <dbReference type="ARBA" id="ARBA00023054"/>
    </source>
</evidence>
<proteinExistence type="predicted"/>
<keyword evidence="1" id="KW-0489">Methyltransferase</keyword>
<feature type="compositionally biased region" description="Basic residues" evidence="9">
    <location>
        <begin position="43"/>
        <end position="58"/>
    </location>
</feature>
<dbReference type="InterPro" id="IPR038459">
    <property type="entry name" value="MT_TRM10-typ_sf"/>
</dbReference>
<name>A0A0L8G9V0_OCTBM</name>
<dbReference type="PANTHER" id="PTHR13563:SF19">
    <property type="entry name" value="TRNA METHYLTRANSFERASE 10 HOMOLOG B"/>
    <property type="match status" value="1"/>
</dbReference>
<evidence type="ECO:0000256" key="3">
    <source>
        <dbReference type="ARBA" id="ARBA00022691"/>
    </source>
</evidence>
<dbReference type="STRING" id="37653.A0A0L8G9V0"/>
<keyword evidence="3" id="KW-0949">S-adenosyl-L-methionine</keyword>
<evidence type="ECO:0000256" key="7">
    <source>
        <dbReference type="ARBA" id="ARBA00035725"/>
    </source>
</evidence>
<dbReference type="GO" id="GO:0000049">
    <property type="term" value="F:tRNA binding"/>
    <property type="evidence" value="ECO:0007669"/>
    <property type="project" value="TreeGrafter"/>
</dbReference>
<dbReference type="GO" id="GO:0005654">
    <property type="term" value="C:nucleoplasm"/>
    <property type="evidence" value="ECO:0007669"/>
    <property type="project" value="TreeGrafter"/>
</dbReference>